<name>A0A8J9V6Y0_9NEOP</name>
<sequence length="123" mass="13579">MSKQALGNTLQNVRVDVITPQKQTYGEYLGYPQKANNSGAQYSTKSDFVYVNSAFVGSVNNVNSNRSYEPPTTVIREQYWACSKWSFAQRILALAVGILTGAVIGLAFLVVFRGDKTNLSEVF</sequence>
<keyword evidence="1" id="KW-1133">Transmembrane helix</keyword>
<gene>
    <name evidence="2" type="ORF">BINO364_LOCUS11841</name>
</gene>
<dbReference type="OrthoDB" id="7298600at2759"/>
<organism evidence="2 3">
    <name type="scientific">Brenthis ino</name>
    <name type="common">lesser marbled fritillary</name>
    <dbReference type="NCBI Taxonomy" id="405034"/>
    <lineage>
        <taxon>Eukaryota</taxon>
        <taxon>Metazoa</taxon>
        <taxon>Ecdysozoa</taxon>
        <taxon>Arthropoda</taxon>
        <taxon>Hexapoda</taxon>
        <taxon>Insecta</taxon>
        <taxon>Pterygota</taxon>
        <taxon>Neoptera</taxon>
        <taxon>Endopterygota</taxon>
        <taxon>Lepidoptera</taxon>
        <taxon>Glossata</taxon>
        <taxon>Ditrysia</taxon>
        <taxon>Papilionoidea</taxon>
        <taxon>Nymphalidae</taxon>
        <taxon>Heliconiinae</taxon>
        <taxon>Argynnini</taxon>
        <taxon>Brenthis</taxon>
    </lineage>
</organism>
<dbReference type="EMBL" id="OV170226">
    <property type="protein sequence ID" value="CAH0726377.1"/>
    <property type="molecule type" value="Genomic_DNA"/>
</dbReference>
<evidence type="ECO:0000256" key="1">
    <source>
        <dbReference type="SAM" id="Phobius"/>
    </source>
</evidence>
<proteinExistence type="predicted"/>
<evidence type="ECO:0000313" key="3">
    <source>
        <dbReference type="Proteomes" id="UP000838878"/>
    </source>
</evidence>
<accession>A0A8J9V6Y0</accession>
<feature type="transmembrane region" description="Helical" evidence="1">
    <location>
        <begin position="91"/>
        <end position="112"/>
    </location>
</feature>
<dbReference type="Proteomes" id="UP000838878">
    <property type="component" value="Chromosome 6"/>
</dbReference>
<evidence type="ECO:0000313" key="2">
    <source>
        <dbReference type="EMBL" id="CAH0726377.1"/>
    </source>
</evidence>
<feature type="non-terminal residue" evidence="2">
    <location>
        <position position="123"/>
    </location>
</feature>
<keyword evidence="3" id="KW-1185">Reference proteome</keyword>
<reference evidence="2" key="1">
    <citation type="submission" date="2021-12" db="EMBL/GenBank/DDBJ databases">
        <authorList>
            <person name="Martin H S."/>
        </authorList>
    </citation>
    <scope>NUCLEOTIDE SEQUENCE</scope>
</reference>
<dbReference type="AlphaFoldDB" id="A0A8J9V6Y0"/>
<keyword evidence="1" id="KW-0812">Transmembrane</keyword>
<protein>
    <submittedName>
        <fullName evidence="2">Uncharacterized protein</fullName>
    </submittedName>
</protein>
<keyword evidence="1" id="KW-0472">Membrane</keyword>